<evidence type="ECO:0000313" key="1">
    <source>
        <dbReference type="EMBL" id="GIY61929.1"/>
    </source>
</evidence>
<dbReference type="AlphaFoldDB" id="A0AAV4UVW5"/>
<gene>
    <name evidence="1" type="ORF">CDAR_518651</name>
</gene>
<comment type="caution">
    <text evidence="1">The sequence shown here is derived from an EMBL/GenBank/DDBJ whole genome shotgun (WGS) entry which is preliminary data.</text>
</comment>
<reference evidence="1 2" key="1">
    <citation type="submission" date="2021-06" db="EMBL/GenBank/DDBJ databases">
        <title>Caerostris darwini draft genome.</title>
        <authorList>
            <person name="Kono N."/>
            <person name="Arakawa K."/>
        </authorList>
    </citation>
    <scope>NUCLEOTIDE SEQUENCE [LARGE SCALE GENOMIC DNA]</scope>
</reference>
<dbReference type="EMBL" id="BPLQ01012009">
    <property type="protein sequence ID" value="GIY61929.1"/>
    <property type="molecule type" value="Genomic_DNA"/>
</dbReference>
<proteinExistence type="predicted"/>
<accession>A0AAV4UVW5</accession>
<name>A0AAV4UVW5_9ARAC</name>
<protein>
    <submittedName>
        <fullName evidence="1">Uncharacterized protein</fullName>
    </submittedName>
</protein>
<dbReference type="Proteomes" id="UP001054837">
    <property type="component" value="Unassembled WGS sequence"/>
</dbReference>
<keyword evidence="2" id="KW-1185">Reference proteome</keyword>
<sequence length="150" mass="16088">MLSEVHQTADNGFHYPLEIAGMEAVHPLLSGTALSAAVKTGKRCHDKVHKKRTTFSVRQSQQACAILVNGPRLLSAEVHPTADNSFHYPLEIAGMEAVHPLPSGTALSAAVKTGKRCPDKVHKKRTTFSVKQSQQACAILVNGPRLLCAG</sequence>
<organism evidence="1 2">
    <name type="scientific">Caerostris darwini</name>
    <dbReference type="NCBI Taxonomy" id="1538125"/>
    <lineage>
        <taxon>Eukaryota</taxon>
        <taxon>Metazoa</taxon>
        <taxon>Ecdysozoa</taxon>
        <taxon>Arthropoda</taxon>
        <taxon>Chelicerata</taxon>
        <taxon>Arachnida</taxon>
        <taxon>Araneae</taxon>
        <taxon>Araneomorphae</taxon>
        <taxon>Entelegynae</taxon>
        <taxon>Araneoidea</taxon>
        <taxon>Araneidae</taxon>
        <taxon>Caerostris</taxon>
    </lineage>
</organism>
<evidence type="ECO:0000313" key="2">
    <source>
        <dbReference type="Proteomes" id="UP001054837"/>
    </source>
</evidence>